<dbReference type="SUPFAM" id="SSF52833">
    <property type="entry name" value="Thioredoxin-like"/>
    <property type="match status" value="1"/>
</dbReference>
<keyword evidence="4" id="KW-1185">Reference proteome</keyword>
<evidence type="ECO:0000256" key="2">
    <source>
        <dbReference type="SAM" id="MobiDB-lite"/>
    </source>
</evidence>
<evidence type="ECO:0000313" key="3">
    <source>
        <dbReference type="EMBL" id="MDQ0997764.1"/>
    </source>
</evidence>
<reference evidence="3 4" key="1">
    <citation type="submission" date="2023-07" db="EMBL/GenBank/DDBJ databases">
        <title>Comparative genomics of wheat-associated soil bacteria to identify genetic determinants of phenazine resistance.</title>
        <authorList>
            <person name="Mouncey N."/>
        </authorList>
    </citation>
    <scope>NUCLEOTIDE SEQUENCE [LARGE SCALE GENOMIC DNA]</scope>
    <source>
        <strain evidence="3 4">W4I11</strain>
    </source>
</reference>
<protein>
    <submittedName>
        <fullName evidence="3">SelT/selW/selH-like putative selenoprotein</fullName>
    </submittedName>
</protein>
<dbReference type="PANTHER" id="PTHR36417">
    <property type="entry name" value="SELENOPROTEIN DOMAIN PROTEIN (AFU_ORTHOLOGUE AFUA_1G05220)"/>
    <property type="match status" value="1"/>
</dbReference>
<dbReference type="PANTHER" id="PTHR36417:SF2">
    <property type="entry name" value="SELENOPROTEIN DOMAIN PROTEIN (AFU_ORTHOLOGUE AFUA_1G05220)"/>
    <property type="match status" value="1"/>
</dbReference>
<name>A0ABU0SAJ3_9HYPH</name>
<proteinExistence type="predicted"/>
<dbReference type="EMBL" id="JAUSZT010000003">
    <property type="protein sequence ID" value="MDQ0997764.1"/>
    <property type="molecule type" value="Genomic_DNA"/>
</dbReference>
<dbReference type="Gene3D" id="3.40.30.10">
    <property type="entry name" value="Glutaredoxin"/>
    <property type="match status" value="1"/>
</dbReference>
<evidence type="ECO:0000256" key="1">
    <source>
        <dbReference type="ARBA" id="ARBA00023284"/>
    </source>
</evidence>
<evidence type="ECO:0000313" key="4">
    <source>
        <dbReference type="Proteomes" id="UP001237780"/>
    </source>
</evidence>
<keyword evidence="1" id="KW-0676">Redox-active center</keyword>
<feature type="region of interest" description="Disordered" evidence="2">
    <location>
        <begin position="310"/>
        <end position="341"/>
    </location>
</feature>
<gene>
    <name evidence="3" type="ORF">QFZ34_002946</name>
</gene>
<sequence>MQNRRTGGLRIAYLLQRRASMTARLSHHLNSQTQKRAWQGKSTEKISMGKRKKFSQDDLVPFCSFIPNPLPELPFTLQPRHPQQTDEQYAADIEGQKRAHRRYVVMLSLFQAMATALGYHKICNKPACRRKQCCIGRREFFPERRLSCRAFSALRHGGDGGAGTRGRTQDACYSEIRLQPARRTRRHLTSRRENARSRAMTTKPRITITYCTQCSWMLRSAWMAQELLSTFGADLGEVALIPGTGGIFEIHVNGDLIWERKRDGGFPEAKVLKQKLRDIVWPERDLGHSDGHKAKGASFDKLRMRKEVPAKDGRELATIPHGEPVEPRVTGIPVSQDEAEN</sequence>
<dbReference type="InterPro" id="IPR036249">
    <property type="entry name" value="Thioredoxin-like_sf"/>
</dbReference>
<dbReference type="InterPro" id="IPR011893">
    <property type="entry name" value="Selenoprotein_Rdx-typ"/>
</dbReference>
<accession>A0ABU0SAJ3</accession>
<dbReference type="Proteomes" id="UP001237780">
    <property type="component" value="Unassembled WGS sequence"/>
</dbReference>
<dbReference type="Pfam" id="PF10262">
    <property type="entry name" value="Rdx"/>
    <property type="match status" value="1"/>
</dbReference>
<organism evidence="3 4">
    <name type="scientific">Phyllobacterium ifriqiyense</name>
    <dbReference type="NCBI Taxonomy" id="314238"/>
    <lineage>
        <taxon>Bacteria</taxon>
        <taxon>Pseudomonadati</taxon>
        <taxon>Pseudomonadota</taxon>
        <taxon>Alphaproteobacteria</taxon>
        <taxon>Hyphomicrobiales</taxon>
        <taxon>Phyllobacteriaceae</taxon>
        <taxon>Phyllobacterium</taxon>
    </lineage>
</organism>
<comment type="caution">
    <text evidence="3">The sequence shown here is derived from an EMBL/GenBank/DDBJ whole genome shotgun (WGS) entry which is preliminary data.</text>
</comment>
<dbReference type="NCBIfam" id="TIGR02174">
    <property type="entry name" value="CXXU_selWTH"/>
    <property type="match status" value="1"/>
</dbReference>